<dbReference type="Proteomes" id="UP001279410">
    <property type="component" value="Unassembled WGS sequence"/>
</dbReference>
<protein>
    <submittedName>
        <fullName evidence="1">Rho GTPase-activating protein 39 isoform X1</fullName>
    </submittedName>
</protein>
<keyword evidence="2" id="KW-1185">Reference proteome</keyword>
<reference evidence="1" key="1">
    <citation type="submission" date="2022-08" db="EMBL/GenBank/DDBJ databases">
        <title>Genome sequencing of akame (Lates japonicus).</title>
        <authorList>
            <person name="Hashiguchi Y."/>
            <person name="Takahashi H."/>
        </authorList>
    </citation>
    <scope>NUCLEOTIDE SEQUENCE</scope>
    <source>
        <strain evidence="1">Kochi</strain>
    </source>
</reference>
<accession>A0AAD3NK26</accession>
<sequence>MDGGAGTLHIVSDQRTSSWAAAGVGVTCGTELEGSCQARPGLGPSRLRALRVLAIATLLCSGASGGGDERQSEPRQETALVQVQLSQYVLALGGLRQRHLQGARSADEVNALKLQVDQWRRSQRISDPNVLRHVAQPSDEALVSGAEETTIPMNLQVRCNCDDPVAAIARCTA</sequence>
<evidence type="ECO:0000313" key="1">
    <source>
        <dbReference type="EMBL" id="GLD73100.1"/>
    </source>
</evidence>
<comment type="caution">
    <text evidence="1">The sequence shown here is derived from an EMBL/GenBank/DDBJ whole genome shotgun (WGS) entry which is preliminary data.</text>
</comment>
<dbReference type="AlphaFoldDB" id="A0AAD3NK26"/>
<organism evidence="1 2">
    <name type="scientific">Lates japonicus</name>
    <name type="common">Japanese lates</name>
    <dbReference type="NCBI Taxonomy" id="270547"/>
    <lineage>
        <taxon>Eukaryota</taxon>
        <taxon>Metazoa</taxon>
        <taxon>Chordata</taxon>
        <taxon>Craniata</taxon>
        <taxon>Vertebrata</taxon>
        <taxon>Euteleostomi</taxon>
        <taxon>Actinopterygii</taxon>
        <taxon>Neopterygii</taxon>
        <taxon>Teleostei</taxon>
        <taxon>Neoteleostei</taxon>
        <taxon>Acanthomorphata</taxon>
        <taxon>Carangaria</taxon>
        <taxon>Carangaria incertae sedis</taxon>
        <taxon>Centropomidae</taxon>
        <taxon>Lates</taxon>
    </lineage>
</organism>
<dbReference type="EMBL" id="BRZM01001403">
    <property type="protein sequence ID" value="GLD73100.1"/>
    <property type="molecule type" value="Genomic_DNA"/>
</dbReference>
<gene>
    <name evidence="1" type="ORF">AKAME5_002442500</name>
</gene>
<evidence type="ECO:0000313" key="2">
    <source>
        <dbReference type="Proteomes" id="UP001279410"/>
    </source>
</evidence>
<proteinExistence type="predicted"/>
<name>A0AAD3NK26_LATJO</name>